<dbReference type="SMART" id="SM00198">
    <property type="entry name" value="SCP"/>
    <property type="match status" value="1"/>
</dbReference>
<dbReference type="CDD" id="cd05380">
    <property type="entry name" value="CAP_euk"/>
    <property type="match status" value="2"/>
</dbReference>
<reference evidence="4" key="1">
    <citation type="submission" date="2023-07" db="EMBL/GenBank/DDBJ databases">
        <authorList>
            <consortium name="CYATHOMIX"/>
        </authorList>
    </citation>
    <scope>NUCLEOTIDE SEQUENCE</scope>
    <source>
        <strain evidence="4">N/A</strain>
    </source>
</reference>
<feature type="compositionally biased region" description="Low complexity" evidence="1">
    <location>
        <begin position="253"/>
        <end position="302"/>
    </location>
</feature>
<evidence type="ECO:0000313" key="4">
    <source>
        <dbReference type="EMBL" id="CAJ0602188.1"/>
    </source>
</evidence>
<feature type="region of interest" description="Disordered" evidence="1">
    <location>
        <begin position="247"/>
        <end position="302"/>
    </location>
</feature>
<accession>A0AA36H1A6</accession>
<dbReference type="InterPro" id="IPR001283">
    <property type="entry name" value="CRISP-related"/>
</dbReference>
<feature type="domain" description="SCP" evidence="3">
    <location>
        <begin position="332"/>
        <end position="492"/>
    </location>
</feature>
<evidence type="ECO:0000256" key="2">
    <source>
        <dbReference type="SAM" id="SignalP"/>
    </source>
</evidence>
<comment type="caution">
    <text evidence="4">The sequence shown here is derived from an EMBL/GenBank/DDBJ whole genome shotgun (WGS) entry which is preliminary data.</text>
</comment>
<dbReference type="Gene3D" id="3.40.33.10">
    <property type="entry name" value="CAP"/>
    <property type="match status" value="2"/>
</dbReference>
<protein>
    <recommendedName>
        <fullName evidence="3">SCP domain-containing protein</fullName>
    </recommendedName>
</protein>
<sequence>MVSRPQRLHKSGRISNSSKIYKMFLFLILPLTAILVPSASSEAYCPDGKLEKSITDDILDLINKQRSTLARGKLDDGTAAKYPKADAMNKLEWGCNLEEKAIQKLGIDCTRTTTPEPVTDKSGSTTKAALYHDGLDKLGVPPSSVVYQWLLEHKAAAQATDPGSTQVIRASGDTSFEHFADLMNEKTTKIGCAELICKNGRRPLLCLTNQPPIDNTGSGVIYTINATKACSGCKKNRPCNKETKLCEAPEQSTTEATTEAATTTTTTATTETTTKATTTATTETTTKATTKATTETTTTTAKATTTTEASYPGELPTGTNTRCPSNVGMTDELRMHFLDTQNYRRSILAKGQVQRPNGNYLPTGANIIKLDLNCSLENEAIKEVRECPTSKPRNPNTDMYGKNFDTFASSAVVPTYRDAIKKAVTNWWKVVRTGTNVPGMQVTFRLSHVNQPVESFTQIAWANTRYIGCAIAKCSSSYTVICLYDPKGNNVDEPIYMKGSPCAACPTTCDSALGLCV</sequence>
<dbReference type="AlphaFoldDB" id="A0AA36H1A6"/>
<dbReference type="InterPro" id="IPR035940">
    <property type="entry name" value="CAP_sf"/>
</dbReference>
<proteinExistence type="predicted"/>
<evidence type="ECO:0000313" key="5">
    <source>
        <dbReference type="Proteomes" id="UP001176961"/>
    </source>
</evidence>
<dbReference type="Proteomes" id="UP001176961">
    <property type="component" value="Unassembled WGS sequence"/>
</dbReference>
<keyword evidence="5" id="KW-1185">Reference proteome</keyword>
<name>A0AA36H1A6_CYLNA</name>
<gene>
    <name evidence="4" type="ORF">CYNAS_LOCUS14171</name>
</gene>
<dbReference type="PANTHER" id="PTHR10334">
    <property type="entry name" value="CYSTEINE-RICH SECRETORY PROTEIN-RELATED"/>
    <property type="match status" value="1"/>
</dbReference>
<organism evidence="4 5">
    <name type="scientific">Cylicocyclus nassatus</name>
    <name type="common">Nematode worm</name>
    <dbReference type="NCBI Taxonomy" id="53992"/>
    <lineage>
        <taxon>Eukaryota</taxon>
        <taxon>Metazoa</taxon>
        <taxon>Ecdysozoa</taxon>
        <taxon>Nematoda</taxon>
        <taxon>Chromadorea</taxon>
        <taxon>Rhabditida</taxon>
        <taxon>Rhabditina</taxon>
        <taxon>Rhabditomorpha</taxon>
        <taxon>Strongyloidea</taxon>
        <taxon>Strongylidae</taxon>
        <taxon>Cylicocyclus</taxon>
    </lineage>
</organism>
<evidence type="ECO:0000259" key="3">
    <source>
        <dbReference type="SMART" id="SM00198"/>
    </source>
</evidence>
<feature type="chain" id="PRO_5041367560" description="SCP domain-containing protein" evidence="2">
    <location>
        <begin position="42"/>
        <end position="517"/>
    </location>
</feature>
<dbReference type="EMBL" id="CATQJL010000305">
    <property type="protein sequence ID" value="CAJ0602188.1"/>
    <property type="molecule type" value="Genomic_DNA"/>
</dbReference>
<keyword evidence="2" id="KW-0732">Signal</keyword>
<evidence type="ECO:0000256" key="1">
    <source>
        <dbReference type="SAM" id="MobiDB-lite"/>
    </source>
</evidence>
<dbReference type="InterPro" id="IPR014044">
    <property type="entry name" value="CAP_dom"/>
</dbReference>
<feature type="signal peptide" evidence="2">
    <location>
        <begin position="1"/>
        <end position="41"/>
    </location>
</feature>
<dbReference type="Pfam" id="PF00188">
    <property type="entry name" value="CAP"/>
    <property type="match status" value="2"/>
</dbReference>
<dbReference type="SUPFAM" id="SSF55797">
    <property type="entry name" value="PR-1-like"/>
    <property type="match status" value="2"/>
</dbReference>